<organism evidence="1 2">
    <name type="scientific">Xenopus laevis</name>
    <name type="common">African clawed frog</name>
    <dbReference type="NCBI Taxonomy" id="8355"/>
    <lineage>
        <taxon>Eukaryota</taxon>
        <taxon>Metazoa</taxon>
        <taxon>Chordata</taxon>
        <taxon>Craniata</taxon>
        <taxon>Vertebrata</taxon>
        <taxon>Euteleostomi</taxon>
        <taxon>Amphibia</taxon>
        <taxon>Batrachia</taxon>
        <taxon>Anura</taxon>
        <taxon>Pipoidea</taxon>
        <taxon>Pipidae</taxon>
        <taxon>Xenopodinae</taxon>
        <taxon>Xenopus</taxon>
        <taxon>Xenopus</taxon>
    </lineage>
</organism>
<protein>
    <submittedName>
        <fullName evidence="1">Uncharacterized protein</fullName>
    </submittedName>
</protein>
<accession>A0A974CSV5</accession>
<gene>
    <name evidence="1" type="ORF">XELAEV_18030065mg</name>
</gene>
<proteinExistence type="predicted"/>
<reference evidence="2" key="1">
    <citation type="journal article" date="2016" name="Nature">
        <title>Genome evolution in the allotetraploid frog Xenopus laevis.</title>
        <authorList>
            <person name="Session A.M."/>
            <person name="Uno Y."/>
            <person name="Kwon T."/>
            <person name="Chapman J.A."/>
            <person name="Toyoda A."/>
            <person name="Takahashi S."/>
            <person name="Fukui A."/>
            <person name="Hikosaka A."/>
            <person name="Suzuki A."/>
            <person name="Kondo M."/>
            <person name="van Heeringen S.J."/>
            <person name="Quigley I."/>
            <person name="Heinz S."/>
            <person name="Ogino H."/>
            <person name="Ochi H."/>
            <person name="Hellsten U."/>
            <person name="Lyons J.B."/>
            <person name="Simakov O."/>
            <person name="Putnam N."/>
            <person name="Stites J."/>
            <person name="Kuroki Y."/>
            <person name="Tanaka T."/>
            <person name="Michiue T."/>
            <person name="Watanabe M."/>
            <person name="Bogdanovic O."/>
            <person name="Lister R."/>
            <person name="Georgiou G."/>
            <person name="Paranjpe S.S."/>
            <person name="van Kruijsbergen I."/>
            <person name="Shu S."/>
            <person name="Carlson J."/>
            <person name="Kinoshita T."/>
            <person name="Ohta Y."/>
            <person name="Mawaribuchi S."/>
            <person name="Jenkins J."/>
            <person name="Grimwood J."/>
            <person name="Schmutz J."/>
            <person name="Mitros T."/>
            <person name="Mozaffari S.V."/>
            <person name="Suzuki Y."/>
            <person name="Haramoto Y."/>
            <person name="Yamamoto T.S."/>
            <person name="Takagi C."/>
            <person name="Heald R."/>
            <person name="Miller K."/>
            <person name="Haudenschild C."/>
            <person name="Kitzman J."/>
            <person name="Nakayama T."/>
            <person name="Izutsu Y."/>
            <person name="Robert J."/>
            <person name="Fortriede J."/>
            <person name="Burns K."/>
            <person name="Lotay V."/>
            <person name="Karimi K."/>
            <person name="Yasuoka Y."/>
            <person name="Dichmann D.S."/>
            <person name="Flajnik M.F."/>
            <person name="Houston D.W."/>
            <person name="Shendure J."/>
            <person name="DuPasquier L."/>
            <person name="Vize P.D."/>
            <person name="Zorn A.M."/>
            <person name="Ito M."/>
            <person name="Marcotte E.M."/>
            <person name="Wallingford J.B."/>
            <person name="Ito Y."/>
            <person name="Asashima M."/>
            <person name="Ueno N."/>
            <person name="Matsuda Y."/>
            <person name="Veenstra G.J."/>
            <person name="Fujiyama A."/>
            <person name="Harland R.M."/>
            <person name="Taira M."/>
            <person name="Rokhsar D.S."/>
        </authorList>
    </citation>
    <scope>NUCLEOTIDE SEQUENCE [LARGE SCALE GENOMIC DNA]</scope>
    <source>
        <strain evidence="2">J</strain>
    </source>
</reference>
<dbReference type="Proteomes" id="UP000694892">
    <property type="component" value="Chromosome 5S"/>
</dbReference>
<evidence type="ECO:0000313" key="2">
    <source>
        <dbReference type="Proteomes" id="UP000694892"/>
    </source>
</evidence>
<sequence>MHKYGSPLIQEHGGSNRCKADAYYSLSLKQSPFLKERRGLACCIVKSQPMEGRGIQRTLFLSAGNSCIYIV</sequence>
<evidence type="ECO:0000313" key="1">
    <source>
        <dbReference type="EMBL" id="OCT78970.1"/>
    </source>
</evidence>
<name>A0A974CSV5_XENLA</name>
<dbReference type="AlphaFoldDB" id="A0A974CSV5"/>
<dbReference type="EMBL" id="CM004475">
    <property type="protein sequence ID" value="OCT78970.1"/>
    <property type="molecule type" value="Genomic_DNA"/>
</dbReference>